<evidence type="ECO:0000313" key="5">
    <source>
        <dbReference type="Proteomes" id="UP001337723"/>
    </source>
</evidence>
<dbReference type="InterPro" id="IPR050832">
    <property type="entry name" value="Bact_Acetyltransf"/>
</dbReference>
<dbReference type="GO" id="GO:0016747">
    <property type="term" value="F:acyltransferase activity, transferring groups other than amino-acyl groups"/>
    <property type="evidence" value="ECO:0007669"/>
    <property type="project" value="InterPro"/>
</dbReference>
<dbReference type="Proteomes" id="UP001337723">
    <property type="component" value="Chromosome"/>
</dbReference>
<keyword evidence="2" id="KW-0012">Acyltransferase</keyword>
<dbReference type="PROSITE" id="PS51186">
    <property type="entry name" value="GNAT"/>
    <property type="match status" value="1"/>
</dbReference>
<sequence>MTDTITIRTTTGADLGAIDTLLATSYPALLKRDYAPSVLVTALPLMSRAEPALLRSGSFFMAEDEEGRALAAGGWSRSPPQGGAGLPEIGHMRHVATHPDHLRQGLGQAIVTRVLADALAMGVDRMICQSTKTAETFYRAMGFRTRGEIVIALRPGITFPAVEMERAL</sequence>
<protein>
    <submittedName>
        <fullName evidence="4">N-acetyltransferase</fullName>
    </submittedName>
</protein>
<reference evidence="4 5" key="1">
    <citation type="submission" date="2023-01" db="EMBL/GenBank/DDBJ databases">
        <title>Complete genome sequence of Roseicyclus marinus strain Dej080120_10.</title>
        <authorList>
            <person name="Ueki S."/>
            <person name="Maruyama F."/>
        </authorList>
    </citation>
    <scope>NUCLEOTIDE SEQUENCE [LARGE SCALE GENOMIC DNA]</scope>
    <source>
        <strain evidence="4 5">Dej080120_10</strain>
    </source>
</reference>
<evidence type="ECO:0000259" key="3">
    <source>
        <dbReference type="PROSITE" id="PS51186"/>
    </source>
</evidence>
<name>A0AA48HAA1_9RHOB</name>
<evidence type="ECO:0000313" key="4">
    <source>
        <dbReference type="EMBL" id="BDW84593.1"/>
    </source>
</evidence>
<gene>
    <name evidence="4" type="ORF">MACH21_07700</name>
</gene>
<organism evidence="4 5">
    <name type="scientific">Roseicyclus marinus</name>
    <dbReference type="NCBI Taxonomy" id="2161673"/>
    <lineage>
        <taxon>Bacteria</taxon>
        <taxon>Pseudomonadati</taxon>
        <taxon>Pseudomonadota</taxon>
        <taxon>Alphaproteobacteria</taxon>
        <taxon>Rhodobacterales</taxon>
        <taxon>Roseobacteraceae</taxon>
        <taxon>Roseicyclus</taxon>
    </lineage>
</organism>
<evidence type="ECO:0000256" key="2">
    <source>
        <dbReference type="ARBA" id="ARBA00023315"/>
    </source>
</evidence>
<dbReference type="PANTHER" id="PTHR43877">
    <property type="entry name" value="AMINOALKYLPHOSPHONATE N-ACETYLTRANSFERASE-RELATED-RELATED"/>
    <property type="match status" value="1"/>
</dbReference>
<dbReference type="RefSeq" id="WP_338274586.1">
    <property type="nucleotide sequence ID" value="NZ_AP027266.1"/>
</dbReference>
<accession>A0AA48HAA1</accession>
<keyword evidence="5" id="KW-1185">Reference proteome</keyword>
<feature type="domain" description="N-acetyltransferase" evidence="3">
    <location>
        <begin position="5"/>
        <end position="168"/>
    </location>
</feature>
<dbReference type="AlphaFoldDB" id="A0AA48HAA1"/>
<dbReference type="InterPro" id="IPR000182">
    <property type="entry name" value="GNAT_dom"/>
</dbReference>
<evidence type="ECO:0000256" key="1">
    <source>
        <dbReference type="ARBA" id="ARBA00022679"/>
    </source>
</evidence>
<dbReference type="Pfam" id="PF13508">
    <property type="entry name" value="Acetyltransf_7"/>
    <property type="match status" value="1"/>
</dbReference>
<dbReference type="SUPFAM" id="SSF55729">
    <property type="entry name" value="Acyl-CoA N-acyltransferases (Nat)"/>
    <property type="match status" value="1"/>
</dbReference>
<proteinExistence type="predicted"/>
<dbReference type="KEGG" id="rmai:MACH21_07700"/>
<keyword evidence="1" id="KW-0808">Transferase</keyword>
<dbReference type="InterPro" id="IPR016181">
    <property type="entry name" value="Acyl_CoA_acyltransferase"/>
</dbReference>
<dbReference type="EMBL" id="AP027266">
    <property type="protein sequence ID" value="BDW84593.1"/>
    <property type="molecule type" value="Genomic_DNA"/>
</dbReference>
<dbReference type="Gene3D" id="3.40.630.30">
    <property type="match status" value="1"/>
</dbReference>
<dbReference type="CDD" id="cd04301">
    <property type="entry name" value="NAT_SF"/>
    <property type="match status" value="1"/>
</dbReference>